<dbReference type="PANTHER" id="PTHR30024:SF47">
    <property type="entry name" value="TAURINE-BINDING PERIPLASMIC PROTEIN"/>
    <property type="match status" value="1"/>
</dbReference>
<evidence type="ECO:0000256" key="2">
    <source>
        <dbReference type="ARBA" id="ARBA00010742"/>
    </source>
</evidence>
<comment type="subcellular location">
    <subcellularLocation>
        <location evidence="1">Periplasm</location>
    </subcellularLocation>
</comment>
<gene>
    <name evidence="5" type="ORF">CNX65_02320</name>
</gene>
<dbReference type="Proteomes" id="UP000218505">
    <property type="component" value="Chromosome"/>
</dbReference>
<dbReference type="AlphaFoldDB" id="A0A290YZU4"/>
<dbReference type="RefSeq" id="WP_096491300.1">
    <property type="nucleotide sequence ID" value="NZ_CP023445.1"/>
</dbReference>
<dbReference type="PROSITE" id="PS51257">
    <property type="entry name" value="PROKAR_LIPOPROTEIN"/>
    <property type="match status" value="1"/>
</dbReference>
<proteinExistence type="inferred from homology"/>
<feature type="chain" id="PRO_5038458650" evidence="4">
    <location>
        <begin position="24"/>
        <end position="333"/>
    </location>
</feature>
<dbReference type="EMBL" id="CP023445">
    <property type="protein sequence ID" value="ATE52274.1"/>
    <property type="molecule type" value="Genomic_DNA"/>
</dbReference>
<dbReference type="Pfam" id="PF13379">
    <property type="entry name" value="NMT1_2"/>
    <property type="match status" value="1"/>
</dbReference>
<reference evidence="5" key="1">
    <citation type="submission" date="2017-09" db="EMBL/GenBank/DDBJ databases">
        <title>Complete Genome Sequence of ansamitocin-producing Bacterium Actinosynnema pretiosum X47.</title>
        <authorList>
            <person name="Cao G."/>
            <person name="Zong G."/>
            <person name="Zhong C."/>
            <person name="Fu J."/>
        </authorList>
    </citation>
    <scope>NUCLEOTIDE SEQUENCE [LARGE SCALE GENOMIC DNA]</scope>
    <source>
        <strain evidence="5">X47</strain>
    </source>
</reference>
<sequence length="333" mass="35566">MPTPARVLRRAAALIVCATTLSACGLLPGTSGDETPALERNTLRIGVLPVVDVAPLKLALNDKLFERAGLQVQLVDVSSEDEGLKQLDSTLDITWGSHVKLFSKVAEGTELQIQGEAYQAGANSMALVTTNPQYDSAEKIKGRSANRKPKIAVDSTKDLGALTTTSVLKTAGIEQSSVELTTMPFSQMVNDLRADKIQAAWMIEPYITKAQREVGARVITDTATGPTQDFPMSGYASSKKFADANPQTLKLFRSVLQEAQQAASDNKLAVQDVLTSYIDVDQQTAALVSIGTFPVSLNSVRLQRVADMMDTADVLVGKLDVQVLLPEGTASTG</sequence>
<dbReference type="Gene3D" id="3.40.190.10">
    <property type="entry name" value="Periplasmic binding protein-like II"/>
    <property type="match status" value="1"/>
</dbReference>
<evidence type="ECO:0000313" key="5">
    <source>
        <dbReference type="EMBL" id="ATE52274.1"/>
    </source>
</evidence>
<keyword evidence="3 4" id="KW-0732">Signal</keyword>
<protein>
    <submittedName>
        <fullName evidence="5">Nitrate ABC transporter substrate-binding protein</fullName>
    </submittedName>
</protein>
<evidence type="ECO:0000256" key="3">
    <source>
        <dbReference type="ARBA" id="ARBA00022729"/>
    </source>
</evidence>
<dbReference type="KEGG" id="apre:CNX65_02320"/>
<evidence type="ECO:0000313" key="6">
    <source>
        <dbReference type="Proteomes" id="UP000218505"/>
    </source>
</evidence>
<dbReference type="GO" id="GO:0042597">
    <property type="term" value="C:periplasmic space"/>
    <property type="evidence" value="ECO:0007669"/>
    <property type="project" value="UniProtKB-SubCell"/>
</dbReference>
<evidence type="ECO:0000256" key="1">
    <source>
        <dbReference type="ARBA" id="ARBA00004418"/>
    </source>
</evidence>
<name>A0A290YZU4_9PSEU</name>
<organism evidence="5 6">
    <name type="scientific">Actinosynnema pretiosum</name>
    <dbReference type="NCBI Taxonomy" id="42197"/>
    <lineage>
        <taxon>Bacteria</taxon>
        <taxon>Bacillati</taxon>
        <taxon>Actinomycetota</taxon>
        <taxon>Actinomycetes</taxon>
        <taxon>Pseudonocardiales</taxon>
        <taxon>Pseudonocardiaceae</taxon>
        <taxon>Actinosynnema</taxon>
    </lineage>
</organism>
<dbReference type="PANTHER" id="PTHR30024">
    <property type="entry name" value="ALIPHATIC SULFONATES-BINDING PROTEIN-RELATED"/>
    <property type="match status" value="1"/>
</dbReference>
<feature type="signal peptide" evidence="4">
    <location>
        <begin position="1"/>
        <end position="23"/>
    </location>
</feature>
<keyword evidence="6" id="KW-1185">Reference proteome</keyword>
<evidence type="ECO:0000256" key="4">
    <source>
        <dbReference type="SAM" id="SignalP"/>
    </source>
</evidence>
<accession>A0A290YZU4</accession>
<comment type="similarity">
    <text evidence="2">Belongs to the bacterial solute-binding protein SsuA/TauA family.</text>
</comment>
<dbReference type="SUPFAM" id="SSF53850">
    <property type="entry name" value="Periplasmic binding protein-like II"/>
    <property type="match status" value="1"/>
</dbReference>